<evidence type="ECO:0000256" key="1">
    <source>
        <dbReference type="ARBA" id="ARBA00009981"/>
    </source>
</evidence>
<reference evidence="2" key="1">
    <citation type="submission" date="2023-03" db="EMBL/GenBank/DDBJ databases">
        <authorList>
            <person name="Shen W."/>
            <person name="Cai J."/>
        </authorList>
    </citation>
    <scope>NUCLEOTIDE SEQUENCE</scope>
    <source>
        <strain evidence="2">P69-2</strain>
    </source>
</reference>
<dbReference type="EMBL" id="JARQAI010000001">
    <property type="protein sequence ID" value="MDT2735806.1"/>
    <property type="molecule type" value="Genomic_DNA"/>
</dbReference>
<dbReference type="SUPFAM" id="SSF143120">
    <property type="entry name" value="YefM-like"/>
    <property type="match status" value="1"/>
</dbReference>
<dbReference type="AlphaFoldDB" id="A0AAE4I104"/>
<organism evidence="2 3">
    <name type="scientific">Enterococcus pseudoavium</name>
    <dbReference type="NCBI Taxonomy" id="44007"/>
    <lineage>
        <taxon>Bacteria</taxon>
        <taxon>Bacillati</taxon>
        <taxon>Bacillota</taxon>
        <taxon>Bacilli</taxon>
        <taxon>Lactobacillales</taxon>
        <taxon>Enterococcaceae</taxon>
        <taxon>Enterococcus</taxon>
    </lineage>
</organism>
<name>A0AAE4I104_9ENTE</name>
<sequence length="86" mass="9827">MENILPVSDMRFYNKALSSIDEGNQVILTKNGRPKYVVADYTEWTKMNATIELFTELQKGVQSFETETPLTLDQLKSRTASKAHDE</sequence>
<accession>A0AAE4I104</accession>
<proteinExistence type="inferred from homology"/>
<comment type="similarity">
    <text evidence="1">Belongs to the phD/YefM antitoxin family.</text>
</comment>
<dbReference type="RefSeq" id="WP_067624283.1">
    <property type="nucleotide sequence ID" value="NZ_BAAAXL010000001.1"/>
</dbReference>
<dbReference type="InterPro" id="IPR036165">
    <property type="entry name" value="YefM-like_sf"/>
</dbReference>
<evidence type="ECO:0000313" key="3">
    <source>
        <dbReference type="Proteomes" id="UP001180842"/>
    </source>
</evidence>
<comment type="caution">
    <text evidence="2">The sequence shown here is derived from an EMBL/GenBank/DDBJ whole genome shotgun (WGS) entry which is preliminary data.</text>
</comment>
<evidence type="ECO:0000313" key="2">
    <source>
        <dbReference type="EMBL" id="MDT2735806.1"/>
    </source>
</evidence>
<gene>
    <name evidence="2" type="ORF">P7H00_01500</name>
</gene>
<dbReference type="NCBIfam" id="TIGR01552">
    <property type="entry name" value="phd_fam"/>
    <property type="match status" value="1"/>
</dbReference>
<protein>
    <submittedName>
        <fullName evidence="2">Type II toxin-antitoxin system prevent-host-death family antitoxin</fullName>
    </submittedName>
</protein>
<dbReference type="Proteomes" id="UP001180842">
    <property type="component" value="Unassembled WGS sequence"/>
</dbReference>